<dbReference type="AlphaFoldDB" id="A0AAV4WD87"/>
<reference evidence="1 2" key="1">
    <citation type="submission" date="2021-06" db="EMBL/GenBank/DDBJ databases">
        <title>Caerostris darwini draft genome.</title>
        <authorList>
            <person name="Kono N."/>
            <person name="Arakawa K."/>
        </authorList>
    </citation>
    <scope>NUCLEOTIDE SEQUENCE [LARGE SCALE GENOMIC DNA]</scope>
</reference>
<keyword evidence="2" id="KW-1185">Reference proteome</keyword>
<comment type="caution">
    <text evidence="1">The sequence shown here is derived from an EMBL/GenBank/DDBJ whole genome shotgun (WGS) entry which is preliminary data.</text>
</comment>
<organism evidence="1 2">
    <name type="scientific">Caerostris darwini</name>
    <dbReference type="NCBI Taxonomy" id="1538125"/>
    <lineage>
        <taxon>Eukaryota</taxon>
        <taxon>Metazoa</taxon>
        <taxon>Ecdysozoa</taxon>
        <taxon>Arthropoda</taxon>
        <taxon>Chelicerata</taxon>
        <taxon>Arachnida</taxon>
        <taxon>Araneae</taxon>
        <taxon>Araneomorphae</taxon>
        <taxon>Entelegynae</taxon>
        <taxon>Araneoidea</taxon>
        <taxon>Araneidae</taxon>
        <taxon>Caerostris</taxon>
    </lineage>
</organism>
<accession>A0AAV4WD87</accession>
<evidence type="ECO:0000313" key="2">
    <source>
        <dbReference type="Proteomes" id="UP001054837"/>
    </source>
</evidence>
<dbReference type="Proteomes" id="UP001054837">
    <property type="component" value="Unassembled WGS sequence"/>
</dbReference>
<dbReference type="EMBL" id="BPLQ01014531">
    <property type="protein sequence ID" value="GIY80612.1"/>
    <property type="molecule type" value="Genomic_DNA"/>
</dbReference>
<name>A0AAV4WD87_9ARAC</name>
<proteinExistence type="predicted"/>
<protein>
    <submittedName>
        <fullName evidence="1">Uncharacterized protein</fullName>
    </submittedName>
</protein>
<sequence length="98" mass="10481">MAGIIRSSAIHHAELVFTGKRPGSVLSGLGYELEVGELVSGSADSGERGSLAVIGQKFARWSLAVFGCWSLIYRLVIPVTLYDKDKVTQMNITGLNGI</sequence>
<evidence type="ECO:0000313" key="1">
    <source>
        <dbReference type="EMBL" id="GIY80612.1"/>
    </source>
</evidence>
<gene>
    <name evidence="1" type="ORF">CDAR_53891</name>
</gene>